<proteinExistence type="predicted"/>
<protein>
    <submittedName>
        <fullName evidence="1">Uncharacterized protein</fullName>
    </submittedName>
</protein>
<keyword evidence="2" id="KW-1185">Reference proteome</keyword>
<organism evidence="1 2">
    <name type="scientific">Trifolium medium</name>
    <dbReference type="NCBI Taxonomy" id="97028"/>
    <lineage>
        <taxon>Eukaryota</taxon>
        <taxon>Viridiplantae</taxon>
        <taxon>Streptophyta</taxon>
        <taxon>Embryophyta</taxon>
        <taxon>Tracheophyta</taxon>
        <taxon>Spermatophyta</taxon>
        <taxon>Magnoliopsida</taxon>
        <taxon>eudicotyledons</taxon>
        <taxon>Gunneridae</taxon>
        <taxon>Pentapetalae</taxon>
        <taxon>rosids</taxon>
        <taxon>fabids</taxon>
        <taxon>Fabales</taxon>
        <taxon>Fabaceae</taxon>
        <taxon>Papilionoideae</taxon>
        <taxon>50 kb inversion clade</taxon>
        <taxon>NPAAA clade</taxon>
        <taxon>Hologalegina</taxon>
        <taxon>IRL clade</taxon>
        <taxon>Trifolieae</taxon>
        <taxon>Trifolium</taxon>
    </lineage>
</organism>
<accession>A0A392QJ90</accession>
<comment type="caution">
    <text evidence="1">The sequence shown here is derived from an EMBL/GenBank/DDBJ whole genome shotgun (WGS) entry which is preliminary data.</text>
</comment>
<reference evidence="1 2" key="1">
    <citation type="journal article" date="2018" name="Front. Plant Sci.">
        <title>Red Clover (Trifolium pratense) and Zigzag Clover (T. medium) - A Picture of Genomic Similarities and Differences.</title>
        <authorList>
            <person name="Dluhosova J."/>
            <person name="Istvanek J."/>
            <person name="Nedelnik J."/>
            <person name="Repkova J."/>
        </authorList>
    </citation>
    <scope>NUCLEOTIDE SEQUENCE [LARGE SCALE GENOMIC DNA]</scope>
    <source>
        <strain evidence="2">cv. 10/8</strain>
        <tissue evidence="1">Leaf</tissue>
    </source>
</reference>
<dbReference type="EMBL" id="LXQA010135608">
    <property type="protein sequence ID" value="MCI23355.1"/>
    <property type="molecule type" value="Genomic_DNA"/>
</dbReference>
<evidence type="ECO:0000313" key="2">
    <source>
        <dbReference type="Proteomes" id="UP000265520"/>
    </source>
</evidence>
<dbReference type="AlphaFoldDB" id="A0A392QJ90"/>
<evidence type="ECO:0000313" key="1">
    <source>
        <dbReference type="EMBL" id="MCI23355.1"/>
    </source>
</evidence>
<name>A0A392QJ90_9FABA</name>
<feature type="non-terminal residue" evidence="1">
    <location>
        <position position="67"/>
    </location>
</feature>
<dbReference type="Proteomes" id="UP000265520">
    <property type="component" value="Unassembled WGS sequence"/>
</dbReference>
<sequence length="67" mass="7613">MFLRLRSSTALNYMKAVQQTISVPSISHFPKTLLLLPLQFYGSTSTSSRASDLEFFSYSEGESNHHR</sequence>